<name>A0A4R0YQA1_9GAMM</name>
<sequence length="247" mass="26896">MSKRLNFLAGIALSMLASLVAVTPARAGVVMNGTRFIYASTDKEITVKVTNEGKVPVLVQSWIDEGDYKSTPESSAAPFGLTPPIARLDVGRAQTLRISALKHEFARDRETQYWLNVLEVSSRQKDLPGEEQSRLEFSFRYRLKLLYRPSGLPGSAGEAPSKLVWKLADGQLTARNDTPYHVTLNSLALASGQASMALDTMAIAPFSSRGVPVKGAMPAHGTGAVKVDYHSIDDWGAFIPHSKPLER</sequence>
<comment type="subcellular location">
    <subcellularLocation>
        <location evidence="1">Periplasm</location>
    </subcellularLocation>
</comment>
<dbReference type="GO" id="GO:0030288">
    <property type="term" value="C:outer membrane-bounded periplasmic space"/>
    <property type="evidence" value="ECO:0007669"/>
    <property type="project" value="InterPro"/>
</dbReference>
<gene>
    <name evidence="9" type="ORF">EZM97_25395</name>
</gene>
<feature type="signal peptide" evidence="6">
    <location>
        <begin position="1"/>
        <end position="27"/>
    </location>
</feature>
<dbReference type="Pfam" id="PF02753">
    <property type="entry name" value="PapD_C"/>
    <property type="match status" value="1"/>
</dbReference>
<evidence type="ECO:0000259" key="8">
    <source>
        <dbReference type="Pfam" id="PF02753"/>
    </source>
</evidence>
<protein>
    <recommendedName>
        <fullName evidence="11">Molecular chaperone</fullName>
    </recommendedName>
</protein>
<evidence type="ECO:0008006" key="11">
    <source>
        <dbReference type="Google" id="ProtNLM"/>
    </source>
</evidence>
<evidence type="ECO:0000313" key="10">
    <source>
        <dbReference type="Proteomes" id="UP000291822"/>
    </source>
</evidence>
<evidence type="ECO:0000256" key="3">
    <source>
        <dbReference type="ARBA" id="ARBA00022729"/>
    </source>
</evidence>
<dbReference type="Proteomes" id="UP000291822">
    <property type="component" value="Unassembled WGS sequence"/>
</dbReference>
<proteinExistence type="inferred from homology"/>
<evidence type="ECO:0000256" key="5">
    <source>
        <dbReference type="ARBA" id="ARBA00023186"/>
    </source>
</evidence>
<evidence type="ECO:0000313" key="9">
    <source>
        <dbReference type="EMBL" id="TCI08003.1"/>
    </source>
</evidence>
<evidence type="ECO:0000256" key="4">
    <source>
        <dbReference type="ARBA" id="ARBA00022764"/>
    </source>
</evidence>
<evidence type="ECO:0000256" key="1">
    <source>
        <dbReference type="ARBA" id="ARBA00004418"/>
    </source>
</evidence>
<accession>A0A4R0YQA1</accession>
<dbReference type="PANTHER" id="PTHR30251">
    <property type="entry name" value="PILUS ASSEMBLY CHAPERONE"/>
    <property type="match status" value="1"/>
</dbReference>
<dbReference type="GO" id="GO:0071555">
    <property type="term" value="P:cell wall organization"/>
    <property type="evidence" value="ECO:0007669"/>
    <property type="project" value="InterPro"/>
</dbReference>
<dbReference type="AlphaFoldDB" id="A0A4R0YQA1"/>
<evidence type="ECO:0000256" key="6">
    <source>
        <dbReference type="SAM" id="SignalP"/>
    </source>
</evidence>
<comment type="caution">
    <text evidence="9">The sequence shown here is derived from an EMBL/GenBank/DDBJ whole genome shotgun (WGS) entry which is preliminary data.</text>
</comment>
<organism evidence="9 10">
    <name type="scientific">Dyella soli</name>
    <dbReference type="NCBI Taxonomy" id="522319"/>
    <lineage>
        <taxon>Bacteria</taxon>
        <taxon>Pseudomonadati</taxon>
        <taxon>Pseudomonadota</taxon>
        <taxon>Gammaproteobacteria</taxon>
        <taxon>Lysobacterales</taxon>
        <taxon>Rhodanobacteraceae</taxon>
        <taxon>Dyella</taxon>
    </lineage>
</organism>
<dbReference type="SUPFAM" id="SSF49354">
    <property type="entry name" value="PapD-like"/>
    <property type="match status" value="1"/>
</dbReference>
<dbReference type="Pfam" id="PF00345">
    <property type="entry name" value="PapD_N"/>
    <property type="match status" value="1"/>
</dbReference>
<dbReference type="InterPro" id="IPR016148">
    <property type="entry name" value="Pili_assmbl_chaperone_C"/>
</dbReference>
<dbReference type="InterPro" id="IPR001829">
    <property type="entry name" value="Pili_assmbl_chaperone_bac"/>
</dbReference>
<keyword evidence="3 6" id="KW-0732">Signal</keyword>
<keyword evidence="4" id="KW-0574">Periplasm</keyword>
<dbReference type="InterPro" id="IPR016147">
    <property type="entry name" value="Pili_assmbl_chaperone_N"/>
</dbReference>
<keyword evidence="5" id="KW-0143">Chaperone</keyword>
<feature type="chain" id="PRO_5020892211" description="Molecular chaperone" evidence="6">
    <location>
        <begin position="28"/>
        <end position="247"/>
    </location>
</feature>
<keyword evidence="10" id="KW-1185">Reference proteome</keyword>
<dbReference type="RefSeq" id="WP_131152054.1">
    <property type="nucleotide sequence ID" value="NZ_SJTG01000004.1"/>
</dbReference>
<dbReference type="PANTHER" id="PTHR30251:SF2">
    <property type="entry name" value="FIMBRIAL CHAPERONE YADV-RELATED"/>
    <property type="match status" value="1"/>
</dbReference>
<feature type="domain" description="Pili assembly chaperone N-terminal" evidence="7">
    <location>
        <begin position="28"/>
        <end position="152"/>
    </location>
</feature>
<dbReference type="InterPro" id="IPR013783">
    <property type="entry name" value="Ig-like_fold"/>
</dbReference>
<comment type="similarity">
    <text evidence="2">Belongs to the periplasmic pilus chaperone family.</text>
</comment>
<evidence type="ECO:0000259" key="7">
    <source>
        <dbReference type="Pfam" id="PF00345"/>
    </source>
</evidence>
<feature type="domain" description="Pili assembly chaperone C-terminal" evidence="8">
    <location>
        <begin position="175"/>
        <end position="237"/>
    </location>
</feature>
<dbReference type="Gene3D" id="2.60.40.10">
    <property type="entry name" value="Immunoglobulins"/>
    <property type="match status" value="2"/>
</dbReference>
<dbReference type="InterPro" id="IPR036316">
    <property type="entry name" value="Pili_assmbl_chap_C_dom_sf"/>
</dbReference>
<reference evidence="9 10" key="1">
    <citation type="submission" date="2019-02" db="EMBL/GenBank/DDBJ databases">
        <title>Dyella amyloliquefaciens sp. nov., isolated from forest soil.</title>
        <authorList>
            <person name="Gao Z.-H."/>
            <person name="Qiu L.-H."/>
        </authorList>
    </citation>
    <scope>NUCLEOTIDE SEQUENCE [LARGE SCALE GENOMIC DNA]</scope>
    <source>
        <strain evidence="9 10">KACC 12747</strain>
    </source>
</reference>
<dbReference type="EMBL" id="SJTG01000004">
    <property type="protein sequence ID" value="TCI08003.1"/>
    <property type="molecule type" value="Genomic_DNA"/>
</dbReference>
<dbReference type="InterPro" id="IPR008962">
    <property type="entry name" value="PapD-like_sf"/>
</dbReference>
<dbReference type="InterPro" id="IPR050643">
    <property type="entry name" value="Periplasmic_pilus_chap"/>
</dbReference>
<evidence type="ECO:0000256" key="2">
    <source>
        <dbReference type="ARBA" id="ARBA00007399"/>
    </source>
</evidence>
<dbReference type="PRINTS" id="PR00969">
    <property type="entry name" value="CHAPERONPILI"/>
</dbReference>
<dbReference type="SUPFAM" id="SSF49584">
    <property type="entry name" value="Periplasmic chaperone C-domain"/>
    <property type="match status" value="1"/>
</dbReference>